<name>A0A341CLI9_NEOAA</name>
<dbReference type="CTD" id="100507203"/>
<feature type="region of interest" description="Disordered" evidence="1">
    <location>
        <begin position="108"/>
        <end position="139"/>
    </location>
</feature>
<dbReference type="Proteomes" id="UP000252040">
    <property type="component" value="Unplaced"/>
</dbReference>
<keyword evidence="2" id="KW-1133">Transmembrane helix</keyword>
<evidence type="ECO:0000313" key="4">
    <source>
        <dbReference type="RefSeq" id="XP_024614782.1"/>
    </source>
</evidence>
<keyword evidence="2" id="KW-0472">Membrane</keyword>
<keyword evidence="3" id="KW-1185">Reference proteome</keyword>
<dbReference type="RefSeq" id="XP_024614782.1">
    <property type="nucleotide sequence ID" value="XM_024759014.1"/>
</dbReference>
<evidence type="ECO:0000256" key="2">
    <source>
        <dbReference type="SAM" id="Phobius"/>
    </source>
</evidence>
<protein>
    <submittedName>
        <fullName evidence="4">LOW QUALITY PROTEIN: small leucine-rich protein 1</fullName>
    </submittedName>
</protein>
<reference evidence="4" key="1">
    <citation type="submission" date="2025-08" db="UniProtKB">
        <authorList>
            <consortium name="RefSeq"/>
        </authorList>
    </citation>
    <scope>IDENTIFICATION</scope>
    <source>
        <tissue evidence="4">Meat</tissue>
    </source>
</reference>
<keyword evidence="2" id="KW-0812">Transmembrane</keyword>
<feature type="region of interest" description="Disordered" evidence="1">
    <location>
        <begin position="193"/>
        <end position="216"/>
    </location>
</feature>
<gene>
    <name evidence="4" type="primary">SMLR1</name>
</gene>
<feature type="transmembrane region" description="Helical" evidence="2">
    <location>
        <begin position="161"/>
        <end position="182"/>
    </location>
</feature>
<accession>A0A341CLI9</accession>
<evidence type="ECO:0000313" key="3">
    <source>
        <dbReference type="Proteomes" id="UP000252040"/>
    </source>
</evidence>
<dbReference type="AlphaFoldDB" id="A0A341CLI9"/>
<sequence length="216" mass="24101">MTLAKLACWEAEELLKFSVGGAGVEITEGFPEEETYKFSEARKHKESYALGNPSVLDNLGQLVTQPVLKHAKIDTVFFTETFRCPTAEPHGASSSEGCGILPAPPPDVLSKGQSPRRKQVWTQRSCPHLSANPTGPGGGDQWCDMAMSPVLSEFLRELPGWFLLSGIFLPVTLLLFLLIAYFRIKLMEVNEELSQTPDHQHNRKASPSWYQREKRT</sequence>
<evidence type="ECO:0000256" key="1">
    <source>
        <dbReference type="SAM" id="MobiDB-lite"/>
    </source>
</evidence>
<dbReference type="KEGG" id="nasi:112409098"/>
<proteinExistence type="predicted"/>
<dbReference type="GeneID" id="112409098"/>
<dbReference type="InParanoid" id="A0A341CLI9"/>
<organism evidence="3 4">
    <name type="scientific">Neophocaena asiaeorientalis asiaeorientalis</name>
    <name type="common">Yangtze finless porpoise</name>
    <name type="synonym">Neophocaena phocaenoides subsp. asiaeorientalis</name>
    <dbReference type="NCBI Taxonomy" id="1706337"/>
    <lineage>
        <taxon>Eukaryota</taxon>
        <taxon>Metazoa</taxon>
        <taxon>Chordata</taxon>
        <taxon>Craniata</taxon>
        <taxon>Vertebrata</taxon>
        <taxon>Euteleostomi</taxon>
        <taxon>Mammalia</taxon>
        <taxon>Eutheria</taxon>
        <taxon>Laurasiatheria</taxon>
        <taxon>Artiodactyla</taxon>
        <taxon>Whippomorpha</taxon>
        <taxon>Cetacea</taxon>
        <taxon>Odontoceti</taxon>
        <taxon>Phocoenidae</taxon>
        <taxon>Neophocaena</taxon>
    </lineage>
</organism>